<dbReference type="Proteomes" id="UP000253961">
    <property type="component" value="Unassembled WGS sequence"/>
</dbReference>
<dbReference type="InterPro" id="IPR003790">
    <property type="entry name" value="GHL10"/>
</dbReference>
<dbReference type="Pfam" id="PF02638">
    <property type="entry name" value="GHL10"/>
    <property type="match status" value="1"/>
</dbReference>
<dbReference type="EMBL" id="QPKV01000003">
    <property type="protein sequence ID" value="RDC57234.1"/>
    <property type="molecule type" value="Genomic_DNA"/>
</dbReference>
<organism evidence="4 5">
    <name type="scientific">Pedobacter chinensis</name>
    <dbReference type="NCBI Taxonomy" id="2282421"/>
    <lineage>
        <taxon>Bacteria</taxon>
        <taxon>Pseudomonadati</taxon>
        <taxon>Bacteroidota</taxon>
        <taxon>Sphingobacteriia</taxon>
        <taxon>Sphingobacteriales</taxon>
        <taxon>Sphingobacteriaceae</taxon>
        <taxon>Pedobacter</taxon>
    </lineage>
</organism>
<reference evidence="4 5" key="1">
    <citation type="submission" date="2018-07" db="EMBL/GenBank/DDBJ databases">
        <title>Pedobacter sp. nov., isolated from soil.</title>
        <authorList>
            <person name="Zhou L.Y."/>
            <person name="Du Z.J."/>
        </authorList>
    </citation>
    <scope>NUCLEOTIDE SEQUENCE [LARGE SCALE GENOMIC DNA]</scope>
    <source>
        <strain evidence="4 5">JDX94</strain>
    </source>
</reference>
<evidence type="ECO:0000256" key="1">
    <source>
        <dbReference type="ARBA" id="ARBA00022729"/>
    </source>
</evidence>
<dbReference type="PANTHER" id="PTHR43405:SF1">
    <property type="entry name" value="GLYCOSYL HYDROLASE DIGH"/>
    <property type="match status" value="1"/>
</dbReference>
<dbReference type="AlphaFoldDB" id="A0A369PXK3"/>
<proteinExistence type="predicted"/>
<feature type="domain" description="Glycosyl hydrolase-like 10" evidence="3">
    <location>
        <begin position="34"/>
        <end position="331"/>
    </location>
</feature>
<protein>
    <recommendedName>
        <fullName evidence="3">Glycosyl hydrolase-like 10 domain-containing protein</fullName>
    </recommendedName>
</protein>
<dbReference type="InterPro" id="IPR052177">
    <property type="entry name" value="Divisome_Glycosyl_Hydrolase"/>
</dbReference>
<evidence type="ECO:0000313" key="5">
    <source>
        <dbReference type="Proteomes" id="UP000253961"/>
    </source>
</evidence>
<sequence>MFHKFLLTLLFLSSSLFYSIAQTVTSQVPKPEREFRAAWVATVANINWPSKPGLSVQQQQDEAIALLDMLKKNNFNAVIFQVRPQADALYKSKLEPWSYFLSGVQGQAPKPFYDPLEFWVEAAHERGLELHVWLNPYRAHHISGGQPSESSVVKKHPELVYKLKQGYWWFDPAKKGTQDLSAEVVKDIVKRYDIDGVHFDDYFYPYAEYNGGEDFPDADSYAEYQKNGGQLSRGDWRREQVNVFIQRVYKIIKDEKKYVKFGISPFGIWRPGFPESIKGFDQYDKLYADAKLWLNEGWIDYFMPQLYWQVNNIPQSFPVLLGWWQSENIKQRHLWPGMNSGIGGGEKNSDEIINQIMITRGILPKSPGAAHWSIAALTTHESLRNDLLKGPYKNEALVPASPWLDNEKPLSPKVDTEDRAADLYIKWKPANKRDDFKYIVYTNYGGKWNYTILNYKSRFLLVPKYGFADAAKLIKQNLQGIAVTAIDRTGNESVMEVVNVAERIENP</sequence>
<name>A0A369PXK3_9SPHI</name>
<feature type="signal peptide" evidence="2">
    <location>
        <begin position="1"/>
        <end position="21"/>
    </location>
</feature>
<evidence type="ECO:0000313" key="4">
    <source>
        <dbReference type="EMBL" id="RDC57234.1"/>
    </source>
</evidence>
<keyword evidence="5" id="KW-1185">Reference proteome</keyword>
<dbReference type="InterPro" id="IPR017853">
    <property type="entry name" value="GH"/>
</dbReference>
<accession>A0A369PXK3</accession>
<dbReference type="Gene3D" id="3.20.20.80">
    <property type="entry name" value="Glycosidases"/>
    <property type="match status" value="1"/>
</dbReference>
<dbReference type="RefSeq" id="WP_115402407.1">
    <property type="nucleotide sequence ID" value="NZ_QPKV01000003.1"/>
</dbReference>
<gene>
    <name evidence="4" type="ORF">DU508_08630</name>
</gene>
<comment type="caution">
    <text evidence="4">The sequence shown here is derived from an EMBL/GenBank/DDBJ whole genome shotgun (WGS) entry which is preliminary data.</text>
</comment>
<dbReference type="SUPFAM" id="SSF51445">
    <property type="entry name" value="(Trans)glycosidases"/>
    <property type="match status" value="1"/>
</dbReference>
<dbReference type="OrthoDB" id="9773203at2"/>
<evidence type="ECO:0000259" key="3">
    <source>
        <dbReference type="Pfam" id="PF02638"/>
    </source>
</evidence>
<evidence type="ECO:0000256" key="2">
    <source>
        <dbReference type="SAM" id="SignalP"/>
    </source>
</evidence>
<keyword evidence="1 2" id="KW-0732">Signal</keyword>
<feature type="chain" id="PRO_5016678912" description="Glycosyl hydrolase-like 10 domain-containing protein" evidence="2">
    <location>
        <begin position="22"/>
        <end position="507"/>
    </location>
</feature>
<dbReference type="PANTHER" id="PTHR43405">
    <property type="entry name" value="GLYCOSYL HYDROLASE DIGH"/>
    <property type="match status" value="1"/>
</dbReference>